<proteinExistence type="predicted"/>
<dbReference type="GeneID" id="5889270"/>
<dbReference type="AlphaFoldDB" id="A9UTX7"/>
<dbReference type="GO" id="GO:0005524">
    <property type="term" value="F:ATP binding"/>
    <property type="evidence" value="ECO:0007669"/>
    <property type="project" value="InterPro"/>
</dbReference>
<organism evidence="3 4">
    <name type="scientific">Monosiga brevicollis</name>
    <name type="common">Choanoflagellate</name>
    <dbReference type="NCBI Taxonomy" id="81824"/>
    <lineage>
        <taxon>Eukaryota</taxon>
        <taxon>Choanoflagellata</taxon>
        <taxon>Craspedida</taxon>
        <taxon>Salpingoecidae</taxon>
        <taxon>Monosiga</taxon>
    </lineage>
</organism>
<dbReference type="InterPro" id="IPR027417">
    <property type="entry name" value="P-loop_NTPase"/>
</dbReference>
<dbReference type="eggNOG" id="ENOG502QT4U">
    <property type="taxonomic scope" value="Eukaryota"/>
</dbReference>
<dbReference type="Pfam" id="PF00271">
    <property type="entry name" value="Helicase_C"/>
    <property type="match status" value="1"/>
</dbReference>
<dbReference type="EMBL" id="CH991545">
    <property type="protein sequence ID" value="EDQ91570.1"/>
    <property type="molecule type" value="Genomic_DNA"/>
</dbReference>
<dbReference type="InterPro" id="IPR014001">
    <property type="entry name" value="Helicase_ATP-bd"/>
</dbReference>
<dbReference type="SUPFAM" id="SSF52540">
    <property type="entry name" value="P-loop containing nucleoside triphosphate hydrolases"/>
    <property type="match status" value="1"/>
</dbReference>
<dbReference type="GO" id="GO:0000403">
    <property type="term" value="F:Y-form DNA binding"/>
    <property type="evidence" value="ECO:0000318"/>
    <property type="project" value="GO_Central"/>
</dbReference>
<name>A9UTX7_MONBE</name>
<sequence length="457" mass="50625">MGAGRSCWHTWVQGIRMARVPHGPWRDLYPWRHYSSQLARSGVAAARLDHARWIATAASPSASAKTLYQHQTDCIEQSLTAFGQHDRVAVSMPTGSGKTVVFSHLLARLPAPTPSQHKVLVLAHRTELLAQAKRQIEAHNPNLRVDIEGGHAHADVDAADVIVASVPTLGRPSSVRLSRFDPAEFKLIIIDEAHHAAASTYKRILHHFFDENRSNPYDVKLWGCSATLQRHDGLGLDDVFDTIAYSVSLETLLDEGFLAPVRGMKVDVDLKLDQVRIRKGEYDPAELSRLVNTNAQNELVVEQWRRYCQNERRSTLVFGVDIRHVLDLQEQFKSGGVQAESITSLTPNAERKRILQAFSDGEFPVLLNCTVLTEGTDLPCVDALIMARPTRSHTLFVQMLGRGLRLHPDKKDCLVIDVANTFASNSLSSRMATLMGLKFTAEDDGAAHAHAIAPLSV</sequence>
<feature type="domain" description="Helicase ATP-binding" evidence="1">
    <location>
        <begin position="79"/>
        <end position="246"/>
    </location>
</feature>
<dbReference type="InParanoid" id="A9UTX7"/>
<dbReference type="GO" id="GO:0016787">
    <property type="term" value="F:hydrolase activity"/>
    <property type="evidence" value="ECO:0007669"/>
    <property type="project" value="InterPro"/>
</dbReference>
<dbReference type="Proteomes" id="UP000001357">
    <property type="component" value="Unassembled WGS sequence"/>
</dbReference>
<keyword evidence="4" id="KW-1185">Reference proteome</keyword>
<dbReference type="GO" id="GO:0036121">
    <property type="term" value="F:double-stranded DNA helicase activity"/>
    <property type="evidence" value="ECO:0000318"/>
    <property type="project" value="GO_Central"/>
</dbReference>
<dbReference type="CDD" id="cd18799">
    <property type="entry name" value="SF2_C_EcoAI-like"/>
    <property type="match status" value="1"/>
</dbReference>
<dbReference type="KEGG" id="mbr:MONBRDRAFT_36233"/>
<dbReference type="Pfam" id="PF04851">
    <property type="entry name" value="ResIII"/>
    <property type="match status" value="1"/>
</dbReference>
<dbReference type="InterPro" id="IPR050742">
    <property type="entry name" value="Helicase_Restrict-Modif_Enz"/>
</dbReference>
<dbReference type="GO" id="GO:0061749">
    <property type="term" value="F:forked DNA-dependent helicase activity"/>
    <property type="evidence" value="ECO:0000318"/>
    <property type="project" value="GO_Central"/>
</dbReference>
<dbReference type="PANTHER" id="PTHR47396:SF1">
    <property type="entry name" value="ATP-DEPENDENT HELICASE IRC3-RELATED"/>
    <property type="match status" value="1"/>
</dbReference>
<dbReference type="RefSeq" id="XP_001743992.1">
    <property type="nucleotide sequence ID" value="XM_001743940.1"/>
</dbReference>
<dbReference type="GO" id="GO:0005759">
    <property type="term" value="C:mitochondrial matrix"/>
    <property type="evidence" value="ECO:0000318"/>
    <property type="project" value="GO_Central"/>
</dbReference>
<dbReference type="PROSITE" id="PS51194">
    <property type="entry name" value="HELICASE_CTER"/>
    <property type="match status" value="1"/>
</dbReference>
<dbReference type="Gene3D" id="3.40.50.300">
    <property type="entry name" value="P-loop containing nucleotide triphosphate hydrolases"/>
    <property type="match status" value="2"/>
</dbReference>
<evidence type="ECO:0000259" key="1">
    <source>
        <dbReference type="PROSITE" id="PS51192"/>
    </source>
</evidence>
<dbReference type="InterPro" id="IPR006935">
    <property type="entry name" value="Helicase/UvrB_N"/>
</dbReference>
<protein>
    <submittedName>
        <fullName evidence="3">Uncharacterized protein</fullName>
    </submittedName>
</protein>
<evidence type="ECO:0000313" key="3">
    <source>
        <dbReference type="EMBL" id="EDQ91570.1"/>
    </source>
</evidence>
<gene>
    <name evidence="3" type="ORF">MONBRDRAFT_36233</name>
</gene>
<reference evidence="3 4" key="1">
    <citation type="journal article" date="2008" name="Nature">
        <title>The genome of the choanoflagellate Monosiga brevicollis and the origin of metazoans.</title>
        <authorList>
            <consortium name="JGI Sequencing"/>
            <person name="King N."/>
            <person name="Westbrook M.J."/>
            <person name="Young S.L."/>
            <person name="Kuo A."/>
            <person name="Abedin M."/>
            <person name="Chapman J."/>
            <person name="Fairclough S."/>
            <person name="Hellsten U."/>
            <person name="Isogai Y."/>
            <person name="Letunic I."/>
            <person name="Marr M."/>
            <person name="Pincus D."/>
            <person name="Putnam N."/>
            <person name="Rokas A."/>
            <person name="Wright K.J."/>
            <person name="Zuzow R."/>
            <person name="Dirks W."/>
            <person name="Good M."/>
            <person name="Goodstein D."/>
            <person name="Lemons D."/>
            <person name="Li W."/>
            <person name="Lyons J.B."/>
            <person name="Morris A."/>
            <person name="Nichols S."/>
            <person name="Richter D.J."/>
            <person name="Salamov A."/>
            <person name="Bork P."/>
            <person name="Lim W.A."/>
            <person name="Manning G."/>
            <person name="Miller W.T."/>
            <person name="McGinnis W."/>
            <person name="Shapiro H."/>
            <person name="Tjian R."/>
            <person name="Grigoriev I.V."/>
            <person name="Rokhsar D."/>
        </authorList>
    </citation>
    <scope>NUCLEOTIDE SEQUENCE [LARGE SCALE GENOMIC DNA]</scope>
    <source>
        <strain evidence="4">MX1 / ATCC 50154</strain>
    </source>
</reference>
<dbReference type="InterPro" id="IPR001650">
    <property type="entry name" value="Helicase_C-like"/>
</dbReference>
<evidence type="ECO:0000259" key="2">
    <source>
        <dbReference type="PROSITE" id="PS51194"/>
    </source>
</evidence>
<dbReference type="PROSITE" id="PS51192">
    <property type="entry name" value="HELICASE_ATP_BIND_1"/>
    <property type="match status" value="1"/>
</dbReference>
<evidence type="ECO:0000313" key="4">
    <source>
        <dbReference type="Proteomes" id="UP000001357"/>
    </source>
</evidence>
<dbReference type="PANTHER" id="PTHR47396">
    <property type="entry name" value="TYPE I RESTRICTION ENZYME ECOKI R PROTEIN"/>
    <property type="match status" value="1"/>
</dbReference>
<dbReference type="STRING" id="81824.A9UTX7"/>
<feature type="domain" description="Helicase C-terminal" evidence="2">
    <location>
        <begin position="300"/>
        <end position="445"/>
    </location>
</feature>
<dbReference type="SMART" id="SM00487">
    <property type="entry name" value="DEXDc"/>
    <property type="match status" value="1"/>
</dbReference>
<dbReference type="SMART" id="SM00490">
    <property type="entry name" value="HELICc"/>
    <property type="match status" value="1"/>
</dbReference>
<accession>A9UTX7</accession>